<dbReference type="AlphaFoldDB" id="A0A9X1JZQ4"/>
<dbReference type="PANTHER" id="PTHR43017:SF1">
    <property type="entry name" value="ACETYLTRANSFERASE YJL218W-RELATED"/>
    <property type="match status" value="1"/>
</dbReference>
<evidence type="ECO:0000256" key="1">
    <source>
        <dbReference type="ARBA" id="ARBA00007274"/>
    </source>
</evidence>
<dbReference type="Pfam" id="PF00132">
    <property type="entry name" value="Hexapep"/>
    <property type="match status" value="1"/>
</dbReference>
<dbReference type="Pfam" id="PF12464">
    <property type="entry name" value="Mac"/>
    <property type="match status" value="1"/>
</dbReference>
<proteinExistence type="inferred from homology"/>
<evidence type="ECO:0000256" key="5">
    <source>
        <dbReference type="RuleBase" id="RU367021"/>
    </source>
</evidence>
<evidence type="ECO:0000313" key="8">
    <source>
        <dbReference type="Proteomes" id="UP001138686"/>
    </source>
</evidence>
<dbReference type="SMART" id="SM01266">
    <property type="entry name" value="Mac"/>
    <property type="match status" value="1"/>
</dbReference>
<dbReference type="GO" id="GO:0008870">
    <property type="term" value="F:galactoside O-acetyltransferase activity"/>
    <property type="evidence" value="ECO:0007669"/>
    <property type="project" value="TreeGrafter"/>
</dbReference>
<accession>A0A9X1JZQ4</accession>
<dbReference type="CDD" id="cd03357">
    <property type="entry name" value="LbH_MAT_GAT"/>
    <property type="match status" value="1"/>
</dbReference>
<organism evidence="7 8">
    <name type="scientific">Halomarinibacterium sedimenti</name>
    <dbReference type="NCBI Taxonomy" id="2857106"/>
    <lineage>
        <taxon>Bacteria</taxon>
        <taxon>Pseudomonadati</taxon>
        <taxon>Bacteroidota</taxon>
        <taxon>Flavobacteriia</taxon>
        <taxon>Flavobacteriales</taxon>
        <taxon>Flavobacteriaceae</taxon>
        <taxon>Halomarinibacterium</taxon>
    </lineage>
</organism>
<dbReference type="RefSeq" id="WP_219053232.1">
    <property type="nucleotide sequence ID" value="NZ_JAHWDP010000005.1"/>
</dbReference>
<keyword evidence="2 5" id="KW-0808">Transferase</keyword>
<evidence type="ECO:0000256" key="4">
    <source>
        <dbReference type="ARBA" id="ARBA00023315"/>
    </source>
</evidence>
<gene>
    <name evidence="7" type="ORF">KXJ69_11325</name>
</gene>
<evidence type="ECO:0000256" key="3">
    <source>
        <dbReference type="ARBA" id="ARBA00022737"/>
    </source>
</evidence>
<comment type="caution">
    <text evidence="7">The sequence shown here is derived from an EMBL/GenBank/DDBJ whole genome shotgun (WGS) entry which is preliminary data.</text>
</comment>
<reference evidence="7" key="1">
    <citation type="submission" date="2021-07" db="EMBL/GenBank/DDBJ databases">
        <title>Aureisphaera sp. CAU 1614 isolated from sea sediment.</title>
        <authorList>
            <person name="Kim W."/>
        </authorList>
    </citation>
    <scope>NUCLEOTIDE SEQUENCE</scope>
    <source>
        <strain evidence="7">CAU 1614</strain>
    </source>
</reference>
<evidence type="ECO:0000313" key="7">
    <source>
        <dbReference type="EMBL" id="MBW2938702.1"/>
    </source>
</evidence>
<dbReference type="InterPro" id="IPR001451">
    <property type="entry name" value="Hexapep"/>
</dbReference>
<dbReference type="PANTHER" id="PTHR43017">
    <property type="entry name" value="GALACTOSIDE O-ACETYLTRANSFERASE"/>
    <property type="match status" value="1"/>
</dbReference>
<keyword evidence="8" id="KW-1185">Reference proteome</keyword>
<dbReference type="EC" id="2.3.1.-" evidence="5"/>
<dbReference type="InterPro" id="IPR039369">
    <property type="entry name" value="LacA-like"/>
</dbReference>
<comment type="similarity">
    <text evidence="1 5">Belongs to the transferase hexapeptide repeat family.</text>
</comment>
<feature type="domain" description="Maltose/galactoside acetyltransferase" evidence="6">
    <location>
        <begin position="4"/>
        <end position="58"/>
    </location>
</feature>
<keyword evidence="4 5" id="KW-0012">Acyltransferase</keyword>
<dbReference type="InterPro" id="IPR024688">
    <property type="entry name" value="Mac_dom"/>
</dbReference>
<dbReference type="EMBL" id="JAHWDP010000005">
    <property type="protein sequence ID" value="MBW2938702.1"/>
    <property type="molecule type" value="Genomic_DNA"/>
</dbReference>
<evidence type="ECO:0000256" key="2">
    <source>
        <dbReference type="ARBA" id="ARBA00022679"/>
    </source>
</evidence>
<dbReference type="Proteomes" id="UP001138686">
    <property type="component" value="Unassembled WGS sequence"/>
</dbReference>
<evidence type="ECO:0000259" key="6">
    <source>
        <dbReference type="SMART" id="SM01266"/>
    </source>
</evidence>
<dbReference type="FunFam" id="2.160.10.10:FF:000008">
    <property type="entry name" value="Maltose O-acetyltransferase"/>
    <property type="match status" value="1"/>
</dbReference>
<name>A0A9X1JZQ4_9FLAO</name>
<sequence>MTEKQKMLAGEMYDPLDNVLFNEREQAKLLFQEINSLNETQKERRAKLIYKLFGKAGKNLWVEPPFYCDYGYNITVGNHVFFNYNCCILDVMPVSIGNNVMIAPNVQIYTATHPLEAKARNSGKEFAKPISIGNDVWIGGGAIICPGVSIGNRGVIAAGAVVTKNIPDDVLVGGNPAIVIKTIEN</sequence>
<keyword evidence="3" id="KW-0677">Repeat</keyword>
<dbReference type="Pfam" id="PF14602">
    <property type="entry name" value="Hexapep_2"/>
    <property type="match status" value="1"/>
</dbReference>
<protein>
    <recommendedName>
        <fullName evidence="5">Acetyltransferase</fullName>
        <ecNumber evidence="5">2.3.1.-</ecNumber>
    </recommendedName>
</protein>